<dbReference type="InterPro" id="IPR022298">
    <property type="entry name" value="Conjug_transposon_TraN"/>
</dbReference>
<dbReference type="Pfam" id="PF13595">
    <property type="entry name" value="DUF4138"/>
    <property type="match status" value="1"/>
</dbReference>
<evidence type="ECO:0000313" key="3">
    <source>
        <dbReference type="Proteomes" id="UP001148482"/>
    </source>
</evidence>
<keyword evidence="3" id="KW-1185">Reference proteome</keyword>
<evidence type="ECO:0000313" key="2">
    <source>
        <dbReference type="EMBL" id="MCX2839082.1"/>
    </source>
</evidence>
<evidence type="ECO:0000256" key="1">
    <source>
        <dbReference type="SAM" id="SignalP"/>
    </source>
</evidence>
<dbReference type="AlphaFoldDB" id="A0A9X3CYY6"/>
<protein>
    <submittedName>
        <fullName evidence="2">DUF4138 domain-containing protein</fullName>
    </submittedName>
</protein>
<proteinExistence type="predicted"/>
<dbReference type="Proteomes" id="UP001148482">
    <property type="component" value="Unassembled WGS sequence"/>
</dbReference>
<gene>
    <name evidence="2" type="ORF">OQ279_13075</name>
</gene>
<comment type="caution">
    <text evidence="2">The sequence shown here is derived from an EMBL/GenBank/DDBJ whole genome shotgun (WGS) entry which is preliminary data.</text>
</comment>
<dbReference type="EMBL" id="JAPJDA010000021">
    <property type="protein sequence ID" value="MCX2839082.1"/>
    <property type="molecule type" value="Genomic_DNA"/>
</dbReference>
<feature type="chain" id="PRO_5040971734" evidence="1">
    <location>
        <begin position="18"/>
        <end position="265"/>
    </location>
</feature>
<reference evidence="2" key="1">
    <citation type="submission" date="2022-11" db="EMBL/GenBank/DDBJ databases">
        <title>Salinimicrobium profundisediminis sp. nov., isolated from deep-sea sediment of the Mariana Trench.</title>
        <authorList>
            <person name="Fu H."/>
        </authorList>
    </citation>
    <scope>NUCLEOTIDE SEQUENCE</scope>
    <source>
        <strain evidence="2">MT39</strain>
    </source>
</reference>
<sequence length="265" mass="30713">MKKLTVLLVLFALSANGQTPDTIFANEHHNVALFFPEKIRQAVVGAENFVFSYNQEHPQYFGLLKGSTGKSTNLLAVTLDGQIYSYILKYSTELPKVTYFIDKRESIGNEQPATVKEEQTPIRSIYSNDSIQRNNYLEKLSAYYCSISKGNLKHKRTNGIVLQVNDVFYNQNDLFIIFEIINKSTIEFEPEFLRLFLSTGNRQRNSSYQKLLQQPLYTYKFPETVLPGQRKRFVCVFPKFTLGQNEKIILELREKRGNRLVKLKL</sequence>
<accession>A0A9X3CYY6</accession>
<keyword evidence="1" id="KW-0732">Signal</keyword>
<feature type="signal peptide" evidence="1">
    <location>
        <begin position="1"/>
        <end position="17"/>
    </location>
</feature>
<organism evidence="2 3">
    <name type="scientific">Salinimicrobium profundisediminis</name>
    <dbReference type="NCBI Taxonomy" id="2994553"/>
    <lineage>
        <taxon>Bacteria</taxon>
        <taxon>Pseudomonadati</taxon>
        <taxon>Bacteroidota</taxon>
        <taxon>Flavobacteriia</taxon>
        <taxon>Flavobacteriales</taxon>
        <taxon>Flavobacteriaceae</taxon>
        <taxon>Salinimicrobium</taxon>
    </lineage>
</organism>
<dbReference type="RefSeq" id="WP_266070398.1">
    <property type="nucleotide sequence ID" value="NZ_JAPJDA010000021.1"/>
</dbReference>
<name>A0A9X3CYY6_9FLAO</name>